<dbReference type="PROSITE" id="PS50088">
    <property type="entry name" value="ANK_REPEAT"/>
    <property type="match status" value="3"/>
</dbReference>
<evidence type="ECO:0000313" key="3">
    <source>
        <dbReference type="Proteomes" id="UP000694541"/>
    </source>
</evidence>
<dbReference type="Pfam" id="PF12796">
    <property type="entry name" value="Ank_2"/>
    <property type="match status" value="1"/>
</dbReference>
<dbReference type="PANTHER" id="PTHR24176:SF14">
    <property type="entry name" value="ANKYRIN REPEAT DOMAIN-CONTAINING PROTEIN 31"/>
    <property type="match status" value="1"/>
</dbReference>
<dbReference type="Proteomes" id="UP000694541">
    <property type="component" value="Unplaced"/>
</dbReference>
<dbReference type="InterPro" id="IPR036770">
    <property type="entry name" value="Ankyrin_rpt-contain_sf"/>
</dbReference>
<keyword evidence="1" id="KW-0040">ANK repeat</keyword>
<feature type="repeat" description="ANK" evidence="1">
    <location>
        <begin position="121"/>
        <end position="153"/>
    </location>
</feature>
<dbReference type="PANTHER" id="PTHR24176">
    <property type="entry name" value="ANKYRIN REPEAT DOMAIN-CONTAINING PROTEIN 31-RELATED"/>
    <property type="match status" value="1"/>
</dbReference>
<organism evidence="2 3">
    <name type="scientific">Accipiter nisus</name>
    <name type="common">Eurasian sparrowhawk</name>
    <dbReference type="NCBI Taxonomy" id="211598"/>
    <lineage>
        <taxon>Eukaryota</taxon>
        <taxon>Metazoa</taxon>
        <taxon>Chordata</taxon>
        <taxon>Craniata</taxon>
        <taxon>Vertebrata</taxon>
        <taxon>Euteleostomi</taxon>
        <taxon>Archelosauria</taxon>
        <taxon>Archosauria</taxon>
        <taxon>Dinosauria</taxon>
        <taxon>Saurischia</taxon>
        <taxon>Theropoda</taxon>
        <taxon>Coelurosauria</taxon>
        <taxon>Aves</taxon>
        <taxon>Neognathae</taxon>
        <taxon>Neoaves</taxon>
        <taxon>Telluraves</taxon>
        <taxon>Accipitrimorphae</taxon>
        <taxon>Accipitriformes</taxon>
        <taxon>Accipitridae</taxon>
        <taxon>Accipitrinae</taxon>
        <taxon>Accipiter</taxon>
    </lineage>
</organism>
<feature type="repeat" description="ANK" evidence="1">
    <location>
        <begin position="154"/>
        <end position="186"/>
    </location>
</feature>
<reference evidence="2" key="1">
    <citation type="submission" date="2025-08" db="UniProtKB">
        <authorList>
            <consortium name="Ensembl"/>
        </authorList>
    </citation>
    <scope>IDENTIFICATION</scope>
</reference>
<sequence>TSIYVGKRIFLLILSKSLVSEIQKSSKDKQDLKTNIHQEITLNEDREAKQRRRSKRIEKKLRHEAFRRNSVSPFFPISLSTINRRNIYGENLLYRAVAQEDIDLVRNIIKAGGSVNVQDYAGWTALHRASVEGFYGIANELLKAGADVNARGDEQITPLQDAVKEGHYKMAELLLWYGADPLLKNEMGRCALEEASDPSMRKLLKSYVAESRRDSVSGRRELC</sequence>
<dbReference type="InterPro" id="IPR042334">
    <property type="entry name" value="ANKRD31"/>
</dbReference>
<protein>
    <recommendedName>
        <fullName evidence="4">Ankyrin repeat domain 31</fullName>
    </recommendedName>
</protein>
<dbReference type="InterPro" id="IPR002110">
    <property type="entry name" value="Ankyrin_rpt"/>
</dbReference>
<name>A0A8B9P178_9AVES</name>
<dbReference type="Ensembl" id="ENSANIT00000027743.1">
    <property type="protein sequence ID" value="ENSANIP00000026850.1"/>
    <property type="gene ID" value="ENSANIG00000017995.1"/>
</dbReference>
<dbReference type="AlphaFoldDB" id="A0A8B9P178"/>
<evidence type="ECO:0000256" key="1">
    <source>
        <dbReference type="PROSITE-ProRule" id="PRU00023"/>
    </source>
</evidence>
<dbReference type="PROSITE" id="PS50297">
    <property type="entry name" value="ANK_REP_REGION"/>
    <property type="match status" value="2"/>
</dbReference>
<dbReference type="Gene3D" id="1.25.40.20">
    <property type="entry name" value="Ankyrin repeat-containing domain"/>
    <property type="match status" value="1"/>
</dbReference>
<accession>A0A8B9P178</accession>
<evidence type="ECO:0008006" key="4">
    <source>
        <dbReference type="Google" id="ProtNLM"/>
    </source>
</evidence>
<keyword evidence="3" id="KW-1185">Reference proteome</keyword>
<feature type="repeat" description="ANK" evidence="1">
    <location>
        <begin position="88"/>
        <end position="120"/>
    </location>
</feature>
<dbReference type="SUPFAM" id="SSF48403">
    <property type="entry name" value="Ankyrin repeat"/>
    <property type="match status" value="1"/>
</dbReference>
<evidence type="ECO:0000313" key="2">
    <source>
        <dbReference type="Ensembl" id="ENSANIP00000026850.1"/>
    </source>
</evidence>
<dbReference type="SMART" id="SM00248">
    <property type="entry name" value="ANK"/>
    <property type="match status" value="3"/>
</dbReference>
<reference evidence="2" key="2">
    <citation type="submission" date="2025-09" db="UniProtKB">
        <authorList>
            <consortium name="Ensembl"/>
        </authorList>
    </citation>
    <scope>IDENTIFICATION</scope>
</reference>
<proteinExistence type="predicted"/>